<dbReference type="AlphaFoldDB" id="A0A6P2CHE8"/>
<evidence type="ECO:0000313" key="4">
    <source>
        <dbReference type="Proteomes" id="UP000471120"/>
    </source>
</evidence>
<dbReference type="EMBL" id="QRCM01000001">
    <property type="protein sequence ID" value="TXG92005.1"/>
    <property type="molecule type" value="Genomic_DNA"/>
</dbReference>
<protein>
    <submittedName>
        <fullName evidence="3">DUF4873 domain-containing protein</fullName>
    </submittedName>
</protein>
<reference evidence="3 4" key="1">
    <citation type="submission" date="2018-07" db="EMBL/GenBank/DDBJ databases">
        <title>Genome sequence of Rhodococcus rhodnii ATCC 35071 from Rhodnius prolixus.</title>
        <authorList>
            <person name="Patel V."/>
            <person name="Vogel K.J."/>
        </authorList>
    </citation>
    <scope>NUCLEOTIDE SEQUENCE [LARGE SCALE GENOMIC DNA]</scope>
    <source>
        <strain evidence="3 4">ATCC 35071</strain>
    </source>
</reference>
<feature type="compositionally biased region" description="Basic and acidic residues" evidence="1">
    <location>
        <begin position="21"/>
        <end position="34"/>
    </location>
</feature>
<comment type="caution">
    <text evidence="3">The sequence shown here is derived from an EMBL/GenBank/DDBJ whole genome shotgun (WGS) entry which is preliminary data.</text>
</comment>
<dbReference type="Proteomes" id="UP000471120">
    <property type="component" value="Unassembled WGS sequence"/>
</dbReference>
<proteinExistence type="predicted"/>
<dbReference type="RefSeq" id="WP_010838019.1">
    <property type="nucleotide sequence ID" value="NZ_QRCM01000001.1"/>
</dbReference>
<accession>A0A6P2CHE8</accession>
<feature type="region of interest" description="Disordered" evidence="1">
    <location>
        <begin position="1"/>
        <end position="40"/>
    </location>
</feature>
<evidence type="ECO:0000313" key="3">
    <source>
        <dbReference type="EMBL" id="TXG92005.1"/>
    </source>
</evidence>
<evidence type="ECO:0000256" key="1">
    <source>
        <dbReference type="SAM" id="MobiDB-lite"/>
    </source>
</evidence>
<organism evidence="3 4">
    <name type="scientific">Rhodococcus rhodnii</name>
    <dbReference type="NCBI Taxonomy" id="38312"/>
    <lineage>
        <taxon>Bacteria</taxon>
        <taxon>Bacillati</taxon>
        <taxon>Actinomycetota</taxon>
        <taxon>Actinomycetes</taxon>
        <taxon>Mycobacteriales</taxon>
        <taxon>Nocardiaceae</taxon>
        <taxon>Rhodococcus</taxon>
    </lineage>
</organism>
<evidence type="ECO:0000259" key="2">
    <source>
        <dbReference type="Pfam" id="PF16170"/>
    </source>
</evidence>
<name>A0A6P2CHE8_9NOCA</name>
<sequence>MSDDTTPADATAPGEPTYGKLRSEGFDHMGESEGYRGNASVSVPGAPTAIDTTVDLMGSFEPISGRFHWYGRVRGLADALPDLDLPTGTELTVDTPDATVTVVVTGRDLWGSHMVDGRGAPPFDWI</sequence>
<gene>
    <name evidence="3" type="ORF">DW322_19795</name>
</gene>
<dbReference type="InterPro" id="IPR032371">
    <property type="entry name" value="DUF4873"/>
</dbReference>
<feature type="domain" description="DUF4873" evidence="2">
    <location>
        <begin position="33"/>
        <end position="124"/>
    </location>
</feature>
<dbReference type="Pfam" id="PF16170">
    <property type="entry name" value="DUF4873"/>
    <property type="match status" value="1"/>
</dbReference>